<dbReference type="EC" id="5.4.99.2" evidence="2"/>
<dbReference type="eggNOG" id="COG1884">
    <property type="taxonomic scope" value="Bacteria"/>
</dbReference>
<accession>D5BTP7</accession>
<sequence length="580" mass="61818">MRQRHIMSSVDNCFPPASRDDWVAAVEKMLRNASVDSLRRHDEDGLIIDALYDGGSAQLAGDMATSVRRLSQDPAQRVAFGWDVRQPLHISGDVKAINQCIIDDVEQGATSLWLRADKDEQIDFGRLFDGIMLPAVGVHLDSGASTYQLVDRFIAHIDGDISKANLHAGLDPFVAEGDADPDVILAAGFALANRAATQIPTSIFAVNGWHWHNKGVTAVNELAIILSSVTDIMRRAMEAGIAPATIAALIEVTIALPADLYAGLAKCRAVRHGWAGIVAALGLDPDQYRLRLHAAPSLRMFSLLDQDVNILRSTTALLGGALGNADALTGFAHDILTGESVRGRRLARMTQLLMIEESGIAKAIDPAGGSGFIEARADDLAKAAWATFQTLESQGGASSCYKDNVFADLAREGQAKANARLVTGDAKFLGVTLQPDMVPVADIVTGGWGADGALIVRPAQIIEDFRRKALARQPRIICLLPSGTMDQPLQSLKKDSDQLCAIGGLSVITLVVGDDTARDIRAAKPDVVIYIGNTLEAIADLRADMSALMPDIIFVAAADITGESSLIDALDLLLGKQTDA</sequence>
<dbReference type="STRING" id="488538.SAR116_1401"/>
<evidence type="ECO:0000313" key="3">
    <source>
        <dbReference type="Proteomes" id="UP000007460"/>
    </source>
</evidence>
<name>D5BTP7_PUNMI</name>
<dbReference type="KEGG" id="apb:SAR116_1401"/>
<proteinExistence type="predicted"/>
<dbReference type="InterPro" id="IPR016176">
    <property type="entry name" value="Cbl-dep_enz_cat"/>
</dbReference>
<gene>
    <name evidence="2" type="ordered locus">SAR116_1401</name>
</gene>
<evidence type="ECO:0000259" key="1">
    <source>
        <dbReference type="Pfam" id="PF01642"/>
    </source>
</evidence>
<evidence type="ECO:0000313" key="2">
    <source>
        <dbReference type="EMBL" id="ADE39644.1"/>
    </source>
</evidence>
<keyword evidence="3" id="KW-1185">Reference proteome</keyword>
<dbReference type="Pfam" id="PF01642">
    <property type="entry name" value="MM_CoA_mutase"/>
    <property type="match status" value="1"/>
</dbReference>
<dbReference type="GO" id="GO:0019678">
    <property type="term" value="P:propionate metabolic process, methylmalonyl pathway"/>
    <property type="evidence" value="ECO:0007669"/>
    <property type="project" value="TreeGrafter"/>
</dbReference>
<dbReference type="GO" id="GO:0031419">
    <property type="term" value="F:cobalamin binding"/>
    <property type="evidence" value="ECO:0007669"/>
    <property type="project" value="InterPro"/>
</dbReference>
<feature type="domain" description="Methylmalonyl-CoA mutase alpha/beta chain catalytic" evidence="1">
    <location>
        <begin position="186"/>
        <end position="431"/>
    </location>
</feature>
<dbReference type="Proteomes" id="UP000007460">
    <property type="component" value="Chromosome"/>
</dbReference>
<dbReference type="PANTHER" id="PTHR48101">
    <property type="entry name" value="METHYLMALONYL-COA MUTASE, MITOCHONDRIAL-RELATED"/>
    <property type="match status" value="1"/>
</dbReference>
<dbReference type="InterPro" id="IPR006099">
    <property type="entry name" value="MeMalonylCoA_mutase_a/b_cat"/>
</dbReference>
<dbReference type="OrthoDB" id="9762378at2"/>
<dbReference type="SUPFAM" id="SSF51703">
    <property type="entry name" value="Cobalamin (vitamin B12)-dependent enzymes"/>
    <property type="match status" value="1"/>
</dbReference>
<dbReference type="PANTHER" id="PTHR48101:SF4">
    <property type="entry name" value="METHYLMALONYL-COA MUTASE, MITOCHONDRIAL"/>
    <property type="match status" value="1"/>
</dbReference>
<dbReference type="GO" id="GO:0005737">
    <property type="term" value="C:cytoplasm"/>
    <property type="evidence" value="ECO:0007669"/>
    <property type="project" value="TreeGrafter"/>
</dbReference>
<dbReference type="GO" id="GO:0004494">
    <property type="term" value="F:methylmalonyl-CoA mutase activity"/>
    <property type="evidence" value="ECO:0007669"/>
    <property type="project" value="UniProtKB-EC"/>
</dbReference>
<protein>
    <submittedName>
        <fullName evidence="2">Methylmalonyl-CoA mutase</fullName>
        <ecNumber evidence="2">5.4.99.2</ecNumber>
    </submittedName>
</protein>
<dbReference type="HOGENOM" id="CLU_469989_0_0_5"/>
<reference evidence="2 3" key="1">
    <citation type="journal article" date="2010" name="J. Bacteriol.">
        <title>Complete genome sequence of "Candidatus Puniceispirillum marinum" IMCC1322, a representative of the SAR116 clade in the Alphaproteobacteria.</title>
        <authorList>
            <person name="Oh H.M."/>
            <person name="Kwon K.K."/>
            <person name="Kang I."/>
            <person name="Kang S.G."/>
            <person name="Lee J.H."/>
            <person name="Kim S.J."/>
            <person name="Cho J.C."/>
        </authorList>
    </citation>
    <scope>NUCLEOTIDE SEQUENCE [LARGE SCALE GENOMIC DNA]</scope>
    <source>
        <strain evidence="2 3">IMCC1322</strain>
    </source>
</reference>
<dbReference type="EMBL" id="CP001751">
    <property type="protein sequence ID" value="ADE39644.1"/>
    <property type="molecule type" value="Genomic_DNA"/>
</dbReference>
<dbReference type="Gene3D" id="3.20.20.240">
    <property type="entry name" value="Methylmalonyl-CoA mutase"/>
    <property type="match status" value="1"/>
</dbReference>
<keyword evidence="2" id="KW-0413">Isomerase</keyword>
<dbReference type="AlphaFoldDB" id="D5BTP7"/>
<organism evidence="2 3">
    <name type="scientific">Puniceispirillum marinum (strain IMCC1322)</name>
    <dbReference type="NCBI Taxonomy" id="488538"/>
    <lineage>
        <taxon>Bacteria</taxon>
        <taxon>Pseudomonadati</taxon>
        <taxon>Pseudomonadota</taxon>
        <taxon>Alphaproteobacteria</taxon>
        <taxon>Candidatus Puniceispirillales</taxon>
        <taxon>Candidatus Puniceispirillaceae</taxon>
        <taxon>Candidatus Puniceispirillum</taxon>
    </lineage>
</organism>